<proteinExistence type="predicted"/>
<protein>
    <submittedName>
        <fullName evidence="2">Uncharacterized protein</fullName>
    </submittedName>
</protein>
<feature type="chain" id="PRO_5003611617" evidence="1">
    <location>
        <begin position="25"/>
        <end position="362"/>
    </location>
</feature>
<dbReference type="HOGENOM" id="CLU_764635_0_0_6"/>
<sequence length="362" mass="41022">MKNILNMPLLTVLLFAAGSADVYADPYHSKSCRAFQGKLTDLKLHESPKRVLLIPLLSRDPDAKESPRWPEQPARVLKTFYKNRFNSEVQILHDIWNWSDYYPQVERLALESPPFDRIIFISHGGFDGPVMKNAVFRQKHRINGDKGELVQLSEAQPGLLNRMEVTYGLTKNRVFSDYIASNLDHFKSMKSSDIFQQLKNLEMRLQPLDQSCFERYCGPDKLANSPARLKPYRLDICERTCREPLFQQKNSADISSERFFAFTKSLDSLLTKNGLIFFGTCNPGSTAPQKEDEPDTTELLINSRLAGGPHKTYVHLVSAATGRVAAGPIGKSSAEDIIHRVTLFENNRAQRRLCIALPPQAP</sequence>
<name>H8GH58_METAL</name>
<dbReference type="EMBL" id="CM001475">
    <property type="protein sequence ID" value="EIC28849.1"/>
    <property type="molecule type" value="Genomic_DNA"/>
</dbReference>
<feature type="signal peptide" evidence="1">
    <location>
        <begin position="1"/>
        <end position="24"/>
    </location>
</feature>
<evidence type="ECO:0000313" key="3">
    <source>
        <dbReference type="Proteomes" id="UP000005090"/>
    </source>
</evidence>
<dbReference type="eggNOG" id="ENOG5033TBZ">
    <property type="taxonomic scope" value="Bacteria"/>
</dbReference>
<dbReference type="RefSeq" id="WP_005370243.1">
    <property type="nucleotide sequence ID" value="NZ_CM001475.1"/>
</dbReference>
<dbReference type="Proteomes" id="UP000005090">
    <property type="component" value="Chromosome"/>
</dbReference>
<gene>
    <name evidence="2" type="ORF">Metal_1030</name>
</gene>
<accession>H8GH58</accession>
<dbReference type="AlphaFoldDB" id="H8GH58"/>
<organism evidence="2 3">
    <name type="scientific">Methylomicrobium album BG8</name>
    <dbReference type="NCBI Taxonomy" id="686340"/>
    <lineage>
        <taxon>Bacteria</taxon>
        <taxon>Pseudomonadati</taxon>
        <taxon>Pseudomonadota</taxon>
        <taxon>Gammaproteobacteria</taxon>
        <taxon>Methylococcales</taxon>
        <taxon>Methylococcaceae</taxon>
        <taxon>Methylomicrobium</taxon>
    </lineage>
</organism>
<evidence type="ECO:0000256" key="1">
    <source>
        <dbReference type="SAM" id="SignalP"/>
    </source>
</evidence>
<reference evidence="2 3" key="1">
    <citation type="journal article" date="2013" name="Genome Announc.">
        <title>Genome Sequence of the Obligate Gammaproteobacterial Methanotroph Methylomicrobium album Strain BG8.</title>
        <authorList>
            <person name="Kits K.D."/>
            <person name="Kalyuzhnaya M.G."/>
            <person name="Klotz M.G."/>
            <person name="Jetten M.S."/>
            <person name="Op den Camp H.J."/>
            <person name="Vuilleumier S."/>
            <person name="Bringel F."/>
            <person name="Dispirito A.A."/>
            <person name="Murrell J.C."/>
            <person name="Bruce D."/>
            <person name="Cheng J.F."/>
            <person name="Copeland A."/>
            <person name="Goodwin L."/>
            <person name="Hauser L."/>
            <person name="Lajus A."/>
            <person name="Land M.L."/>
            <person name="Lapidus A."/>
            <person name="Lucas S."/>
            <person name="Medigue C."/>
            <person name="Pitluck S."/>
            <person name="Woyke T."/>
            <person name="Zeytun A."/>
            <person name="Stein L.Y."/>
        </authorList>
    </citation>
    <scope>NUCLEOTIDE SEQUENCE [LARGE SCALE GENOMIC DNA]</scope>
    <source>
        <strain evidence="2 3">BG8</strain>
    </source>
</reference>
<keyword evidence="3" id="KW-1185">Reference proteome</keyword>
<evidence type="ECO:0000313" key="2">
    <source>
        <dbReference type="EMBL" id="EIC28849.1"/>
    </source>
</evidence>
<keyword evidence="1" id="KW-0732">Signal</keyword>